<comment type="caution">
    <text evidence="5">The sequence shown here is derived from an EMBL/GenBank/DDBJ whole genome shotgun (WGS) entry which is preliminary data.</text>
</comment>
<gene>
    <name evidence="5" type="ORF">VTL71DRAFT_3175</name>
</gene>
<dbReference type="PANTHER" id="PTHR24305:SF232">
    <property type="entry name" value="P450, PUTATIVE (EUROFUNG)-RELATED"/>
    <property type="match status" value="1"/>
</dbReference>
<sequence>MAPSFVHASGALLLLVVLSYLFSAFVTPLRKIPGPFLARFTGLYRLSMVSKGDAPLNYRAIHRKYGPIVRVGPNHVSISDPNMIPEIYGIGSKYLKTEFYTTMSVSYKGSDMHSMFSERDGPQAKRLKSQVAQLFSMTNMKNYEPHVDDCSAIFTLAMEQAAKKGEVVDLGKWLQWYAFDVIANISFQRKFGFMERKEDVDNMIEGLDIAQQYIKVIGQYPHLNKYVMGNKLVFYILSKIVTMKDVAALFIEITEDQLKLYKTDTNKQQRTDLLGQLRLKRDKSDSMTSRDEMNHLLATLLAGSDTTAITLRACFYYLIKTPTAYDKLVREIDEAHHQGQLSSMITFDEALQLNYLQAVLKEAMRMHPGVGFPLERHVPKGGAHLCGNFIPAGTIVGMVPPVIHENRDIFGADADIFRPERWIEATPEQLKSMDRTMLAESLYHKCYATSISNGHPPNPSGRHMLLGFGSSLVLMFDFI</sequence>
<keyword evidence="3" id="KW-0479">Metal-binding</keyword>
<keyword evidence="4" id="KW-0408">Iron</keyword>
<comment type="cofactor">
    <cofactor evidence="1">
        <name>heme</name>
        <dbReference type="ChEBI" id="CHEBI:30413"/>
    </cofactor>
</comment>
<dbReference type="Pfam" id="PF00067">
    <property type="entry name" value="p450"/>
    <property type="match status" value="1"/>
</dbReference>
<dbReference type="InterPro" id="IPR036396">
    <property type="entry name" value="Cyt_P450_sf"/>
</dbReference>
<comment type="similarity">
    <text evidence="2">Belongs to the cytochrome P450 family.</text>
</comment>
<dbReference type="CDD" id="cd11060">
    <property type="entry name" value="CYP57A1-like"/>
    <property type="match status" value="1"/>
</dbReference>
<evidence type="ECO:0000256" key="1">
    <source>
        <dbReference type="ARBA" id="ARBA00001971"/>
    </source>
</evidence>
<dbReference type="InterPro" id="IPR050121">
    <property type="entry name" value="Cytochrome_P450_monoxygenase"/>
</dbReference>
<accession>A0ABR4C6C8</accession>
<keyword evidence="6" id="KW-1185">Reference proteome</keyword>
<proteinExistence type="inferred from homology"/>
<evidence type="ECO:0000313" key="6">
    <source>
        <dbReference type="Proteomes" id="UP001595075"/>
    </source>
</evidence>
<dbReference type="EMBL" id="JAZHXI010000012">
    <property type="protein sequence ID" value="KAL2065505.1"/>
    <property type="molecule type" value="Genomic_DNA"/>
</dbReference>
<organism evidence="5 6">
    <name type="scientific">Oculimacula yallundae</name>
    <dbReference type="NCBI Taxonomy" id="86028"/>
    <lineage>
        <taxon>Eukaryota</taxon>
        <taxon>Fungi</taxon>
        <taxon>Dikarya</taxon>
        <taxon>Ascomycota</taxon>
        <taxon>Pezizomycotina</taxon>
        <taxon>Leotiomycetes</taxon>
        <taxon>Helotiales</taxon>
        <taxon>Ploettnerulaceae</taxon>
        <taxon>Oculimacula</taxon>
    </lineage>
</organism>
<name>A0ABR4C6C8_9HELO</name>
<evidence type="ECO:0008006" key="7">
    <source>
        <dbReference type="Google" id="ProtNLM"/>
    </source>
</evidence>
<evidence type="ECO:0000256" key="2">
    <source>
        <dbReference type="ARBA" id="ARBA00010617"/>
    </source>
</evidence>
<evidence type="ECO:0000256" key="4">
    <source>
        <dbReference type="ARBA" id="ARBA00023004"/>
    </source>
</evidence>
<reference evidence="5 6" key="1">
    <citation type="journal article" date="2024" name="Commun. Biol.">
        <title>Comparative genomic analysis of thermophilic fungi reveals convergent evolutionary adaptations and gene losses.</title>
        <authorList>
            <person name="Steindorff A.S."/>
            <person name="Aguilar-Pontes M.V."/>
            <person name="Robinson A.J."/>
            <person name="Andreopoulos B."/>
            <person name="LaButti K."/>
            <person name="Kuo A."/>
            <person name="Mondo S."/>
            <person name="Riley R."/>
            <person name="Otillar R."/>
            <person name="Haridas S."/>
            <person name="Lipzen A."/>
            <person name="Grimwood J."/>
            <person name="Schmutz J."/>
            <person name="Clum A."/>
            <person name="Reid I.D."/>
            <person name="Moisan M.C."/>
            <person name="Butler G."/>
            <person name="Nguyen T.T.M."/>
            <person name="Dewar K."/>
            <person name="Conant G."/>
            <person name="Drula E."/>
            <person name="Henrissat B."/>
            <person name="Hansel C."/>
            <person name="Singer S."/>
            <person name="Hutchinson M.I."/>
            <person name="de Vries R.P."/>
            <person name="Natvig D.O."/>
            <person name="Powell A.J."/>
            <person name="Tsang A."/>
            <person name="Grigoriev I.V."/>
        </authorList>
    </citation>
    <scope>NUCLEOTIDE SEQUENCE [LARGE SCALE GENOMIC DNA]</scope>
    <source>
        <strain evidence="5 6">CBS 494.80</strain>
    </source>
</reference>
<dbReference type="Proteomes" id="UP001595075">
    <property type="component" value="Unassembled WGS sequence"/>
</dbReference>
<dbReference type="InterPro" id="IPR001128">
    <property type="entry name" value="Cyt_P450"/>
</dbReference>
<evidence type="ECO:0000313" key="5">
    <source>
        <dbReference type="EMBL" id="KAL2065505.1"/>
    </source>
</evidence>
<dbReference type="SUPFAM" id="SSF48264">
    <property type="entry name" value="Cytochrome P450"/>
    <property type="match status" value="1"/>
</dbReference>
<protein>
    <recommendedName>
        <fullName evidence="7">Cytochrome P450</fullName>
    </recommendedName>
</protein>
<evidence type="ECO:0000256" key="3">
    <source>
        <dbReference type="ARBA" id="ARBA00022723"/>
    </source>
</evidence>
<dbReference type="PANTHER" id="PTHR24305">
    <property type="entry name" value="CYTOCHROME P450"/>
    <property type="match status" value="1"/>
</dbReference>
<dbReference type="Gene3D" id="1.10.630.10">
    <property type="entry name" value="Cytochrome P450"/>
    <property type="match status" value="1"/>
</dbReference>